<dbReference type="Gene3D" id="3.30.1370.10">
    <property type="entry name" value="K Homology domain, type 1"/>
    <property type="match status" value="1"/>
</dbReference>
<feature type="domain" description="K Homology" evidence="2">
    <location>
        <begin position="68"/>
        <end position="118"/>
    </location>
</feature>
<keyword evidence="1" id="KW-0694">RNA-binding</keyword>
<accession>A0A0V0XKZ7</accession>
<organism evidence="3 4">
    <name type="scientific">Trichinella pseudospiralis</name>
    <name type="common">Parasitic roundworm</name>
    <dbReference type="NCBI Taxonomy" id="6337"/>
    <lineage>
        <taxon>Eukaryota</taxon>
        <taxon>Metazoa</taxon>
        <taxon>Ecdysozoa</taxon>
        <taxon>Nematoda</taxon>
        <taxon>Enoplea</taxon>
        <taxon>Dorylaimia</taxon>
        <taxon>Trichinellida</taxon>
        <taxon>Trichinellidae</taxon>
        <taxon>Trichinella</taxon>
    </lineage>
</organism>
<evidence type="ECO:0000259" key="2">
    <source>
        <dbReference type="Pfam" id="PF00013"/>
    </source>
</evidence>
<evidence type="ECO:0000313" key="4">
    <source>
        <dbReference type="Proteomes" id="UP000054815"/>
    </source>
</evidence>
<comment type="caution">
    <text evidence="3">The sequence shown here is derived from an EMBL/GenBank/DDBJ whole genome shotgun (WGS) entry which is preliminary data.</text>
</comment>
<name>A0A0V0XKZ7_TRIPS</name>
<dbReference type="Pfam" id="PF00013">
    <property type="entry name" value="KH_1"/>
    <property type="match status" value="1"/>
</dbReference>
<evidence type="ECO:0000313" key="3">
    <source>
        <dbReference type="EMBL" id="KRX88574.1"/>
    </source>
</evidence>
<dbReference type="PROSITE" id="PS50084">
    <property type="entry name" value="KH_TYPE_1"/>
    <property type="match status" value="1"/>
</dbReference>
<protein>
    <submittedName>
        <fullName evidence="3">RNA-binding protein Nova-1</fullName>
    </submittedName>
</protein>
<evidence type="ECO:0000256" key="1">
    <source>
        <dbReference type="PROSITE-ProRule" id="PRU00117"/>
    </source>
</evidence>
<dbReference type="GO" id="GO:0003723">
    <property type="term" value="F:RNA binding"/>
    <property type="evidence" value="ECO:0007669"/>
    <property type="project" value="UniProtKB-UniRule"/>
</dbReference>
<dbReference type="InterPro" id="IPR036612">
    <property type="entry name" value="KH_dom_type_1_sf"/>
</dbReference>
<dbReference type="STRING" id="6337.A0A0V0XKZ7"/>
<proteinExistence type="predicted"/>
<sequence length="165" mass="18451">MSENLGVQNIIDDVESDSRAQREQNVNSGSEIALVQTQNNTVTNHDDEGCCEETRKAEKCSEQQTASGAVIGRNGSHIASLKRKSLLHQLKMSKPSELFPGTTERVLLIAGPLSSVVEVIQFTMTKIQEQQAFHTKPDEFDFKHADRSSQVCYLCYYFLMSSCFI</sequence>
<dbReference type="SUPFAM" id="SSF54791">
    <property type="entry name" value="Eukaryotic type KH-domain (KH-domain type I)"/>
    <property type="match status" value="1"/>
</dbReference>
<dbReference type="InterPro" id="IPR004088">
    <property type="entry name" value="KH_dom_type_1"/>
</dbReference>
<dbReference type="EMBL" id="JYDU01000231">
    <property type="protein sequence ID" value="KRX88574.1"/>
    <property type="molecule type" value="Genomic_DNA"/>
</dbReference>
<reference evidence="3 4" key="1">
    <citation type="submission" date="2015-01" db="EMBL/GenBank/DDBJ databases">
        <title>Evolution of Trichinella species and genotypes.</title>
        <authorList>
            <person name="Korhonen P.K."/>
            <person name="Edoardo P."/>
            <person name="Giuseppe L.R."/>
            <person name="Gasser R.B."/>
        </authorList>
    </citation>
    <scope>NUCLEOTIDE SEQUENCE [LARGE SCALE GENOMIC DNA]</scope>
    <source>
        <strain evidence="3">ISS141</strain>
    </source>
</reference>
<dbReference type="Proteomes" id="UP000054815">
    <property type="component" value="Unassembled WGS sequence"/>
</dbReference>
<dbReference type="AlphaFoldDB" id="A0A0V0XKZ7"/>
<gene>
    <name evidence="3" type="primary">Nova1</name>
    <name evidence="3" type="ORF">T4E_9766</name>
</gene>